<dbReference type="OrthoDB" id="2550922at2759"/>
<evidence type="ECO:0000256" key="3">
    <source>
        <dbReference type="ARBA" id="ARBA00046339"/>
    </source>
</evidence>
<evidence type="ECO:0000313" key="4">
    <source>
        <dbReference type="EMBL" id="PPQ70433.1"/>
    </source>
</evidence>
<evidence type="ECO:0008006" key="6">
    <source>
        <dbReference type="Google" id="ProtNLM"/>
    </source>
</evidence>
<dbReference type="STRING" id="231916.A0A409VW19"/>
<evidence type="ECO:0000256" key="2">
    <source>
        <dbReference type="ARBA" id="ARBA00023186"/>
    </source>
</evidence>
<keyword evidence="2" id="KW-0143">Chaperone</keyword>
<gene>
    <name evidence="4" type="ORF">CVT26_013927</name>
</gene>
<keyword evidence="5" id="KW-1185">Reference proteome</keyword>
<dbReference type="FunCoup" id="A0A409VW19">
    <property type="interactions" value="10"/>
</dbReference>
<comment type="similarity">
    <text evidence="3">Belongs to the UreF family.</text>
</comment>
<accession>A0A409VW19</accession>
<dbReference type="InterPro" id="IPR002639">
    <property type="entry name" value="UreF"/>
</dbReference>
<evidence type="ECO:0000313" key="5">
    <source>
        <dbReference type="Proteomes" id="UP000284706"/>
    </source>
</evidence>
<evidence type="ECO:0000256" key="1">
    <source>
        <dbReference type="ARBA" id="ARBA00022988"/>
    </source>
</evidence>
<reference evidence="4 5" key="1">
    <citation type="journal article" date="2018" name="Evol. Lett.">
        <title>Horizontal gene cluster transfer increased hallucinogenic mushroom diversity.</title>
        <authorList>
            <person name="Reynolds H.T."/>
            <person name="Vijayakumar V."/>
            <person name="Gluck-Thaler E."/>
            <person name="Korotkin H.B."/>
            <person name="Matheny P.B."/>
            <person name="Slot J.C."/>
        </authorList>
    </citation>
    <scope>NUCLEOTIDE SEQUENCE [LARGE SCALE GENOMIC DNA]</scope>
    <source>
        <strain evidence="4 5">SRW20</strain>
    </source>
</reference>
<dbReference type="EMBL" id="NHYE01005541">
    <property type="protein sequence ID" value="PPQ70433.1"/>
    <property type="molecule type" value="Genomic_DNA"/>
</dbReference>
<dbReference type="Proteomes" id="UP000284706">
    <property type="component" value="Unassembled WGS sequence"/>
</dbReference>
<dbReference type="InterPro" id="IPR038277">
    <property type="entry name" value="UreF_sf"/>
</dbReference>
<comment type="caution">
    <text evidence="4">The sequence shown here is derived from an EMBL/GenBank/DDBJ whole genome shotgun (WGS) entry which is preliminary data.</text>
</comment>
<proteinExistence type="inferred from homology"/>
<dbReference type="HAMAP" id="MF_01385">
    <property type="entry name" value="UreF"/>
    <property type="match status" value="1"/>
</dbReference>
<organism evidence="4 5">
    <name type="scientific">Gymnopilus dilepis</name>
    <dbReference type="NCBI Taxonomy" id="231916"/>
    <lineage>
        <taxon>Eukaryota</taxon>
        <taxon>Fungi</taxon>
        <taxon>Dikarya</taxon>
        <taxon>Basidiomycota</taxon>
        <taxon>Agaricomycotina</taxon>
        <taxon>Agaricomycetes</taxon>
        <taxon>Agaricomycetidae</taxon>
        <taxon>Agaricales</taxon>
        <taxon>Agaricineae</taxon>
        <taxon>Hymenogastraceae</taxon>
        <taxon>Gymnopilus</taxon>
    </lineage>
</organism>
<protein>
    <recommendedName>
        <fullName evidence="6">Urease accessory protein UreF</fullName>
    </recommendedName>
</protein>
<dbReference type="PANTHER" id="PTHR33620">
    <property type="entry name" value="UREASE ACCESSORY PROTEIN F"/>
    <property type="match status" value="1"/>
</dbReference>
<name>A0A409VW19_9AGAR</name>
<dbReference type="PANTHER" id="PTHR33620:SF1">
    <property type="entry name" value="UREASE ACCESSORY PROTEIN F"/>
    <property type="match status" value="1"/>
</dbReference>
<dbReference type="GO" id="GO:0016151">
    <property type="term" value="F:nickel cation binding"/>
    <property type="evidence" value="ECO:0007669"/>
    <property type="project" value="InterPro"/>
</dbReference>
<sequence length="296" mass="32557">MCSSEAHSQIASSNMQTDEDTETYILLLLADSNLPTGSFVASSGLESYVKHGFASSAPSMDVAVVNFVRDSLASYARSSLPFVSDAYEATRKYAERTDSDMEGEKDALDTLSELDELYQVMVLNHVARRASMAQGVAMLTLYSKGFSQPPSLAAFATAGVQEFAGRMRKLMDRFKLKIRREELNGHLPICWGALTAALGISLERSQYLHLFLHARSLISASVRLNDLGPYGAQQILLHAVRPLVVTEVEKCRSLRTGHVENPESFDEGVDGPANTWPLGEILASRHDLQHSRIFNS</sequence>
<keyword evidence="1" id="KW-0996">Nickel insertion</keyword>
<dbReference type="Pfam" id="PF01730">
    <property type="entry name" value="UreF"/>
    <property type="match status" value="1"/>
</dbReference>
<dbReference type="Gene3D" id="1.10.4190.10">
    <property type="entry name" value="Urease accessory protein UreF"/>
    <property type="match status" value="1"/>
</dbReference>
<dbReference type="InParanoid" id="A0A409VW19"/>
<dbReference type="AlphaFoldDB" id="A0A409VW19"/>